<protein>
    <submittedName>
        <fullName evidence="3">DUF4139 domain-containing protein</fullName>
    </submittedName>
</protein>
<name>A0A9E9NTE0_9BURK</name>
<organism evidence="3">
    <name type="scientific">Oxalobacter aliiformigenes</name>
    <dbReference type="NCBI Taxonomy" id="2946593"/>
    <lineage>
        <taxon>Bacteria</taxon>
        <taxon>Pseudomonadati</taxon>
        <taxon>Pseudomonadota</taxon>
        <taxon>Betaproteobacteria</taxon>
        <taxon>Burkholderiales</taxon>
        <taxon>Oxalobacteraceae</taxon>
        <taxon>Oxalobacter</taxon>
    </lineage>
</organism>
<dbReference type="Pfam" id="PF13598">
    <property type="entry name" value="DUF4139"/>
    <property type="match status" value="1"/>
</dbReference>
<feature type="domain" description="DUF4139" evidence="2">
    <location>
        <begin position="183"/>
        <end position="475"/>
    </location>
</feature>
<evidence type="ECO:0000259" key="2">
    <source>
        <dbReference type="Pfam" id="PF13598"/>
    </source>
</evidence>
<dbReference type="AlphaFoldDB" id="A0A9E9NTE0"/>
<gene>
    <name evidence="3" type="ORF">NB646_10130</name>
</gene>
<dbReference type="EMBL" id="CP098251">
    <property type="protein sequence ID" value="WAV91139.1"/>
    <property type="molecule type" value="Genomic_DNA"/>
</dbReference>
<dbReference type="RefSeq" id="WP_269315922.1">
    <property type="nucleotide sequence ID" value="NZ_CP098251.1"/>
</dbReference>
<evidence type="ECO:0000256" key="1">
    <source>
        <dbReference type="SAM" id="SignalP"/>
    </source>
</evidence>
<dbReference type="InterPro" id="IPR037291">
    <property type="entry name" value="DUF4139"/>
</dbReference>
<evidence type="ECO:0000313" key="3">
    <source>
        <dbReference type="EMBL" id="WAV91139.1"/>
    </source>
</evidence>
<proteinExistence type="predicted"/>
<accession>A0A9E9NTE0</accession>
<dbReference type="PANTHER" id="PTHR38075:SF1">
    <property type="entry name" value="DUF4139 DOMAIN-CONTAINING PROTEIN"/>
    <property type="match status" value="1"/>
</dbReference>
<reference evidence="3" key="1">
    <citation type="journal article" date="2022" name="Front. Microbiol.">
        <title>New perspectives on an old grouping: The genomic and phenotypic variability of Oxalobacter formigenes and the implications for calcium oxalate stone prevention.</title>
        <authorList>
            <person name="Chmiel J.A."/>
            <person name="Carr C."/>
            <person name="Stuivenberg G.A."/>
            <person name="Venema R."/>
            <person name="Chanyi R.M."/>
            <person name="Al K.F."/>
            <person name="Giguere D."/>
            <person name="Say H."/>
            <person name="Akouris P.P."/>
            <person name="Dominguez Romero S.A."/>
            <person name="Kwong A."/>
            <person name="Tai V."/>
            <person name="Koval S.F."/>
            <person name="Razvi H."/>
            <person name="Bjazevic J."/>
            <person name="Burton J.P."/>
        </authorList>
    </citation>
    <scope>NUCLEOTIDE SEQUENCE</scope>
    <source>
        <strain evidence="3">OxK</strain>
    </source>
</reference>
<dbReference type="PANTHER" id="PTHR38075">
    <property type="entry name" value="DUF4139 DOMAIN-CONTAINING PROTEIN"/>
    <property type="match status" value="1"/>
</dbReference>
<keyword evidence="1" id="KW-0732">Signal</keyword>
<dbReference type="Proteomes" id="UP001164819">
    <property type="component" value="Chromosome"/>
</dbReference>
<feature type="chain" id="PRO_5039712009" evidence="1">
    <location>
        <begin position="22"/>
        <end position="476"/>
    </location>
</feature>
<sequence length="476" mass="53257">MMTFRHSLLFSLVFVAASVLAAPVVQTGKADQKQISLTIYERDLAMVRDVRQLPLQNGDVNVRFGDISERIQPETVMLKNLSSGKLTVDQICFDNNLLSKQTLLDHYVGKMVRVVRTNPVTGTETEEPAQILSVRNGIVLKIGDRIETDVPGRIVFDRIPEGLHGKPVLTVGMTSKNGGGRRLELDYLTNGISWSAHYIARLNEKENRMNVSGWAVVSNNSGTEYREAKVQLIAGNPNVAMARPVLMAAAARSAKLDAMPVSNEASQESFADYHLYTLPYRITLSNDQTRQYALLNSDDVRIVRKWVMNGASYYYRNRLSNAGDRLPVDMEIAFRNIAGDGLGVPLPGGTIRFYQTDDRGDQQFLGESRMSHTPVDGTVNLKIGESFDVTGSRKQTRFELLPSKDPATRKYESAYEIVLKNAKNKSVTVQIREPIPGDWRVLQENYPHVRDGMMAVWNIRVPANGQSILSYHVRVE</sequence>
<feature type="signal peptide" evidence="1">
    <location>
        <begin position="1"/>
        <end position="21"/>
    </location>
</feature>